<dbReference type="AlphaFoldDB" id="A0A6J6R2H0"/>
<proteinExistence type="predicted"/>
<feature type="transmembrane region" description="Helical" evidence="1">
    <location>
        <begin position="51"/>
        <end position="73"/>
    </location>
</feature>
<gene>
    <name evidence="3" type="ORF">UFOPK2656_00945</name>
    <name evidence="4" type="ORF">UFOPK3099_03095</name>
    <name evidence="5" type="ORF">UFOPK3267_02676</name>
    <name evidence="6" type="ORF">UFOPK3651_00528</name>
    <name evidence="7" type="ORF">UFOPK3931_00641</name>
    <name evidence="2" type="ORF">UFOPK4189_00047</name>
</gene>
<dbReference type="EMBL" id="CAFBIY010000207">
    <property type="protein sequence ID" value="CAB4853151.1"/>
    <property type="molecule type" value="Genomic_DNA"/>
</dbReference>
<dbReference type="EMBL" id="CAESGF010000001">
    <property type="protein sequence ID" value="CAB4362275.1"/>
    <property type="molecule type" value="Genomic_DNA"/>
</dbReference>
<keyword evidence="1" id="KW-1133">Transmembrane helix</keyword>
<dbReference type="EMBL" id="CAFBMT010000002">
    <property type="protein sequence ID" value="CAB4915843.1"/>
    <property type="molecule type" value="Genomic_DNA"/>
</dbReference>
<feature type="transmembrane region" description="Helical" evidence="1">
    <location>
        <begin position="6"/>
        <end position="30"/>
    </location>
</feature>
<reference evidence="3" key="1">
    <citation type="submission" date="2020-05" db="EMBL/GenBank/DDBJ databases">
        <authorList>
            <person name="Chiriac C."/>
            <person name="Salcher M."/>
            <person name="Ghai R."/>
            <person name="Kavagutti S V."/>
        </authorList>
    </citation>
    <scope>NUCLEOTIDE SEQUENCE</scope>
</reference>
<dbReference type="EMBL" id="CAFBOL010000010">
    <property type="protein sequence ID" value="CAB4978313.1"/>
    <property type="molecule type" value="Genomic_DNA"/>
</dbReference>
<protein>
    <submittedName>
        <fullName evidence="3">Unannotated protein</fullName>
    </submittedName>
</protein>
<feature type="transmembrane region" description="Helical" evidence="1">
    <location>
        <begin position="124"/>
        <end position="143"/>
    </location>
</feature>
<keyword evidence="1" id="KW-0812">Transmembrane</keyword>
<evidence type="ECO:0000256" key="1">
    <source>
        <dbReference type="SAM" id="Phobius"/>
    </source>
</evidence>
<evidence type="ECO:0000313" key="6">
    <source>
        <dbReference type="EMBL" id="CAB4915843.1"/>
    </source>
</evidence>
<evidence type="ECO:0000313" key="4">
    <source>
        <dbReference type="EMBL" id="CAB4836273.1"/>
    </source>
</evidence>
<evidence type="ECO:0000313" key="2">
    <source>
        <dbReference type="EMBL" id="CAB4362275.1"/>
    </source>
</evidence>
<evidence type="ECO:0000313" key="7">
    <source>
        <dbReference type="EMBL" id="CAB4978313.1"/>
    </source>
</evidence>
<dbReference type="EMBL" id="CAEZYF010000004">
    <property type="protein sequence ID" value="CAB4715465.1"/>
    <property type="molecule type" value="Genomic_DNA"/>
</dbReference>
<evidence type="ECO:0000313" key="3">
    <source>
        <dbReference type="EMBL" id="CAB4715465.1"/>
    </source>
</evidence>
<evidence type="ECO:0000313" key="5">
    <source>
        <dbReference type="EMBL" id="CAB4853151.1"/>
    </source>
</evidence>
<name>A0A6J6R2H0_9ZZZZ</name>
<accession>A0A6J6R2H0</accession>
<dbReference type="EMBL" id="CAFAAV010000392">
    <property type="protein sequence ID" value="CAB4836273.1"/>
    <property type="molecule type" value="Genomic_DNA"/>
</dbReference>
<keyword evidence="1" id="KW-0472">Membrane</keyword>
<feature type="transmembrane region" description="Helical" evidence="1">
    <location>
        <begin position="149"/>
        <end position="170"/>
    </location>
</feature>
<organism evidence="3">
    <name type="scientific">freshwater metagenome</name>
    <dbReference type="NCBI Taxonomy" id="449393"/>
    <lineage>
        <taxon>unclassified sequences</taxon>
        <taxon>metagenomes</taxon>
        <taxon>ecological metagenomes</taxon>
    </lineage>
</organism>
<sequence>MNPQFWWYVARSSGIISWLMITGTVIWGVILSTKAFPEQRRPAWILDLHRWLGGLAVGFLVLHLAALMLHGYLRFTLADVLVPGHSAWRPGSVALGVVAAWTLVAVEGTSLAIKKLPKKVWRGIHLTSYATFWLTSLHAAFAGSDRSTFLYQITALGSIVAVAWAAMYRVTNRRSLSRRTAS</sequence>
<feature type="transmembrane region" description="Helical" evidence="1">
    <location>
        <begin position="93"/>
        <end position="112"/>
    </location>
</feature>